<gene>
    <name evidence="2" type="ORF">CC84DRAFT_1105681</name>
</gene>
<dbReference type="GeneID" id="28758594"/>
<evidence type="ECO:0000313" key="2">
    <source>
        <dbReference type="EMBL" id="OAF98863.1"/>
    </source>
</evidence>
<protein>
    <submittedName>
        <fullName evidence="2">Uncharacterized protein</fullName>
    </submittedName>
</protein>
<keyword evidence="3" id="KW-1185">Reference proteome</keyword>
<organism evidence="2 3">
    <name type="scientific">Paraphaeosphaeria sporulosa</name>
    <dbReference type="NCBI Taxonomy" id="1460663"/>
    <lineage>
        <taxon>Eukaryota</taxon>
        <taxon>Fungi</taxon>
        <taxon>Dikarya</taxon>
        <taxon>Ascomycota</taxon>
        <taxon>Pezizomycotina</taxon>
        <taxon>Dothideomycetes</taxon>
        <taxon>Pleosporomycetidae</taxon>
        <taxon>Pleosporales</taxon>
        <taxon>Massarineae</taxon>
        <taxon>Didymosphaeriaceae</taxon>
        <taxon>Paraphaeosphaeria</taxon>
    </lineage>
</organism>
<evidence type="ECO:0000313" key="3">
    <source>
        <dbReference type="Proteomes" id="UP000077069"/>
    </source>
</evidence>
<name>A0A177BTX5_9PLEO</name>
<keyword evidence="1" id="KW-0472">Membrane</keyword>
<keyword evidence="1" id="KW-1133">Transmembrane helix</keyword>
<proteinExistence type="predicted"/>
<dbReference type="InParanoid" id="A0A177BTX5"/>
<feature type="transmembrane region" description="Helical" evidence="1">
    <location>
        <begin position="30"/>
        <end position="51"/>
    </location>
</feature>
<dbReference type="Proteomes" id="UP000077069">
    <property type="component" value="Unassembled WGS sequence"/>
</dbReference>
<feature type="transmembrane region" description="Helical" evidence="1">
    <location>
        <begin position="6"/>
        <end position="23"/>
    </location>
</feature>
<sequence>TPSLAAAIIFAVLSALTTFLHNYQMLRTRAWFLIWFILGGLSYIACAYSAYENLGKTCV</sequence>
<feature type="non-terminal residue" evidence="2">
    <location>
        <position position="1"/>
    </location>
</feature>
<dbReference type="AlphaFoldDB" id="A0A177BTX5"/>
<evidence type="ECO:0000256" key="1">
    <source>
        <dbReference type="SAM" id="Phobius"/>
    </source>
</evidence>
<dbReference type="OrthoDB" id="1844152at2759"/>
<dbReference type="EMBL" id="KV441564">
    <property type="protein sequence ID" value="OAF98863.1"/>
    <property type="molecule type" value="Genomic_DNA"/>
</dbReference>
<keyword evidence="1" id="KW-0812">Transmembrane</keyword>
<accession>A0A177BTX5</accession>
<reference evidence="2 3" key="1">
    <citation type="submission" date="2016-05" db="EMBL/GenBank/DDBJ databases">
        <title>Comparative analysis of secretome profiles of manganese(II)-oxidizing ascomycete fungi.</title>
        <authorList>
            <consortium name="DOE Joint Genome Institute"/>
            <person name="Zeiner C.A."/>
            <person name="Purvine S.O."/>
            <person name="Zink E.M."/>
            <person name="Wu S."/>
            <person name="Pasa-Tolic L."/>
            <person name="Chaput D.L."/>
            <person name="Haridas S."/>
            <person name="Grigoriev I.V."/>
            <person name="Santelli C.M."/>
            <person name="Hansel C.M."/>
        </authorList>
    </citation>
    <scope>NUCLEOTIDE SEQUENCE [LARGE SCALE GENOMIC DNA]</scope>
    <source>
        <strain evidence="2 3">AP3s5-JAC2a</strain>
    </source>
</reference>
<dbReference type="RefSeq" id="XP_018029229.1">
    <property type="nucleotide sequence ID" value="XM_018175108.1"/>
</dbReference>